<accession>A0ABT0RZZ8</accession>
<comment type="caution">
    <text evidence="1">The sequence shown here is derived from an EMBL/GenBank/DDBJ whole genome shotgun (WGS) entry which is preliminary data.</text>
</comment>
<dbReference type="EMBL" id="JAMGBE010000001">
    <property type="protein sequence ID" value="MCL6729179.1"/>
    <property type="molecule type" value="Genomic_DNA"/>
</dbReference>
<evidence type="ECO:0000313" key="1">
    <source>
        <dbReference type="EMBL" id="MCL6729179.1"/>
    </source>
</evidence>
<keyword evidence="2" id="KW-1185">Reference proteome</keyword>
<dbReference type="RefSeq" id="WP_249830661.1">
    <property type="nucleotide sequence ID" value="NZ_JAMGBE010000001.1"/>
</dbReference>
<protein>
    <recommendedName>
        <fullName evidence="3">DUF4189 domain-containing protein</fullName>
    </recommendedName>
</protein>
<dbReference type="Proteomes" id="UP001165342">
    <property type="component" value="Unassembled WGS sequence"/>
</dbReference>
<reference evidence="1" key="1">
    <citation type="submission" date="2022-05" db="EMBL/GenBank/DDBJ databases">
        <authorList>
            <person name="Jo J.-H."/>
            <person name="Im W.-T."/>
        </authorList>
    </citation>
    <scope>NUCLEOTIDE SEQUENCE</scope>
    <source>
        <strain evidence="1">SE220</strain>
    </source>
</reference>
<sequence length="114" mass="12700">MTDGHVSIKLASLAAAASLGLNSCGVGSCSTYASDYSCSYVENDAEYEVWYWRNLDRDDDADETLIGRAVGLRMCEDNARAFAAAIGEDFNYRAYICVLMKDGMRMEKHRFIET</sequence>
<organism evidence="1 2">
    <name type="scientific">Sphingomonas hankyongi</name>
    <dbReference type="NCBI Taxonomy" id="2908209"/>
    <lineage>
        <taxon>Bacteria</taxon>
        <taxon>Pseudomonadati</taxon>
        <taxon>Pseudomonadota</taxon>
        <taxon>Alphaproteobacteria</taxon>
        <taxon>Sphingomonadales</taxon>
        <taxon>Sphingomonadaceae</taxon>
        <taxon>Sphingomonas</taxon>
    </lineage>
</organism>
<evidence type="ECO:0000313" key="2">
    <source>
        <dbReference type="Proteomes" id="UP001165342"/>
    </source>
</evidence>
<gene>
    <name evidence="1" type="ORF">LZ538_03800</name>
</gene>
<evidence type="ECO:0008006" key="3">
    <source>
        <dbReference type="Google" id="ProtNLM"/>
    </source>
</evidence>
<name>A0ABT0RZZ8_9SPHN</name>
<proteinExistence type="predicted"/>